<reference evidence="3 4" key="1">
    <citation type="submission" date="2017-08" db="EMBL/GenBank/DDBJ databases">
        <title>Infants hospitalized years apart are colonized by the same room-sourced microbial strains.</title>
        <authorList>
            <person name="Brooks B."/>
            <person name="Olm M.R."/>
            <person name="Firek B.A."/>
            <person name="Baker R."/>
            <person name="Thomas B.C."/>
            <person name="Morowitz M.J."/>
            <person name="Banfield J.F."/>
        </authorList>
    </citation>
    <scope>NUCLEOTIDE SEQUENCE [LARGE SCALE GENOMIC DNA]</scope>
    <source>
        <strain evidence="3">S2_018_000_R3_110</strain>
    </source>
</reference>
<keyword evidence="1" id="KW-0812">Transmembrane</keyword>
<feature type="transmembrane region" description="Helical" evidence="1">
    <location>
        <begin position="84"/>
        <end position="111"/>
    </location>
</feature>
<proteinExistence type="predicted"/>
<dbReference type="AlphaFoldDB" id="A0A2W5AUB4"/>
<dbReference type="InterPro" id="IPR025509">
    <property type="entry name" value="DUF4396"/>
</dbReference>
<keyword evidence="1" id="KW-0472">Membrane</keyword>
<accession>A0A2W5AUB4</accession>
<feature type="domain" description="DUF4396" evidence="2">
    <location>
        <begin position="81"/>
        <end position="216"/>
    </location>
</feature>
<feature type="transmembrane region" description="Helical" evidence="1">
    <location>
        <begin position="118"/>
        <end position="137"/>
    </location>
</feature>
<evidence type="ECO:0000256" key="1">
    <source>
        <dbReference type="SAM" id="Phobius"/>
    </source>
</evidence>
<feature type="transmembrane region" description="Helical" evidence="1">
    <location>
        <begin position="45"/>
        <end position="64"/>
    </location>
</feature>
<evidence type="ECO:0000259" key="2">
    <source>
        <dbReference type="Pfam" id="PF14342"/>
    </source>
</evidence>
<dbReference type="Pfam" id="PF14342">
    <property type="entry name" value="DUF4396"/>
    <property type="match status" value="1"/>
</dbReference>
<comment type="caution">
    <text evidence="3">The sequence shown here is derived from an EMBL/GenBank/DDBJ whole genome shotgun (WGS) entry which is preliminary data.</text>
</comment>
<organism evidence="3 4">
    <name type="scientific">Sphingomonas hengshuiensis</name>
    <dbReference type="NCBI Taxonomy" id="1609977"/>
    <lineage>
        <taxon>Bacteria</taxon>
        <taxon>Pseudomonadati</taxon>
        <taxon>Pseudomonadota</taxon>
        <taxon>Alphaproteobacteria</taxon>
        <taxon>Sphingomonadales</taxon>
        <taxon>Sphingomonadaceae</taxon>
        <taxon>Sphingomonas</taxon>
    </lineage>
</organism>
<feature type="transmembrane region" description="Helical" evidence="1">
    <location>
        <begin position="269"/>
        <end position="292"/>
    </location>
</feature>
<dbReference type="Proteomes" id="UP000248614">
    <property type="component" value="Unassembled WGS sequence"/>
</dbReference>
<protein>
    <submittedName>
        <fullName evidence="3">Copper oxidase</fullName>
    </submittedName>
</protein>
<evidence type="ECO:0000313" key="3">
    <source>
        <dbReference type="EMBL" id="PZO74091.1"/>
    </source>
</evidence>
<evidence type="ECO:0000313" key="4">
    <source>
        <dbReference type="Proteomes" id="UP000248614"/>
    </source>
</evidence>
<feature type="transmembrane region" description="Helical" evidence="1">
    <location>
        <begin position="12"/>
        <end position="33"/>
    </location>
</feature>
<dbReference type="EMBL" id="QFNF01000043">
    <property type="protein sequence ID" value="PZO74091.1"/>
    <property type="molecule type" value="Genomic_DNA"/>
</dbReference>
<feature type="transmembrane region" description="Helical" evidence="1">
    <location>
        <begin position="187"/>
        <end position="207"/>
    </location>
</feature>
<name>A0A2W5AUB4_9SPHN</name>
<gene>
    <name evidence="3" type="ORF">DI632_13785</name>
</gene>
<sequence>MTMPPPSPWLDSVLVAWFVLTALSVAYVAWDAFTRNPELKVMKWGWLLVTLYGGPIMAAAYVLSCQEPLNQRHEDFVRPLWKQAFGSSIHCLAGDATGVIAAAAITTALGLPMWQDVMAEYVFGFAFGLLIFQALFMRDMAGGSYWGALRMSFIPEWLSMNAVMAGMIPTMVMLMSRDMAAMHASSLRFWGVMSLATLVGFAIAYPVNLWLVGVRLKHGMGTVRALGHGGHDMAAEGALTAMPGMTHGVGHSGAKTVESMAMEPEVTGAQIVAMTVLTLLMLAGGIILATLFGRWTM</sequence>
<feature type="transmembrane region" description="Helical" evidence="1">
    <location>
        <begin position="157"/>
        <end position="175"/>
    </location>
</feature>
<keyword evidence="1" id="KW-1133">Transmembrane helix</keyword>